<accession>A0A4Y2HJM5</accession>
<organism evidence="1 2">
    <name type="scientific">Araneus ventricosus</name>
    <name type="common">Orbweaver spider</name>
    <name type="synonym">Epeira ventricosa</name>
    <dbReference type="NCBI Taxonomy" id="182803"/>
    <lineage>
        <taxon>Eukaryota</taxon>
        <taxon>Metazoa</taxon>
        <taxon>Ecdysozoa</taxon>
        <taxon>Arthropoda</taxon>
        <taxon>Chelicerata</taxon>
        <taxon>Arachnida</taxon>
        <taxon>Araneae</taxon>
        <taxon>Araneomorphae</taxon>
        <taxon>Entelegynae</taxon>
        <taxon>Araneoidea</taxon>
        <taxon>Araneidae</taxon>
        <taxon>Araneus</taxon>
    </lineage>
</organism>
<protein>
    <submittedName>
        <fullName evidence="1">Uncharacterized protein</fullName>
    </submittedName>
</protein>
<name>A0A4Y2HJM5_ARAVE</name>
<gene>
    <name evidence="1" type="ORF">AVEN_90647_1</name>
</gene>
<dbReference type="Proteomes" id="UP000499080">
    <property type="component" value="Unassembled WGS sequence"/>
</dbReference>
<dbReference type="AlphaFoldDB" id="A0A4Y2HJM5"/>
<proteinExistence type="predicted"/>
<reference evidence="1 2" key="1">
    <citation type="journal article" date="2019" name="Sci. Rep.">
        <title>Orb-weaving spider Araneus ventricosus genome elucidates the spidroin gene catalogue.</title>
        <authorList>
            <person name="Kono N."/>
            <person name="Nakamura H."/>
            <person name="Ohtoshi R."/>
            <person name="Moran D.A.P."/>
            <person name="Shinohara A."/>
            <person name="Yoshida Y."/>
            <person name="Fujiwara M."/>
            <person name="Mori M."/>
            <person name="Tomita M."/>
            <person name="Arakawa K."/>
        </authorList>
    </citation>
    <scope>NUCLEOTIDE SEQUENCE [LARGE SCALE GENOMIC DNA]</scope>
</reference>
<evidence type="ECO:0000313" key="2">
    <source>
        <dbReference type="Proteomes" id="UP000499080"/>
    </source>
</evidence>
<evidence type="ECO:0000313" key="1">
    <source>
        <dbReference type="EMBL" id="GBM65551.1"/>
    </source>
</evidence>
<sequence>MHRPRFKDLAVFLLRLHELRPHHPELLQEAINFPKASLEATISSLQKAIISFKRFTSKICKAFLNNLLNNKVLKKCSFYAVSDKSPVLTKLSQAANNGEAAALPVIYNLH</sequence>
<dbReference type="EMBL" id="BGPR01001983">
    <property type="protein sequence ID" value="GBM65551.1"/>
    <property type="molecule type" value="Genomic_DNA"/>
</dbReference>
<keyword evidence="2" id="KW-1185">Reference proteome</keyword>
<comment type="caution">
    <text evidence="1">The sequence shown here is derived from an EMBL/GenBank/DDBJ whole genome shotgun (WGS) entry which is preliminary data.</text>
</comment>